<accession>A0A8J7MCI5</accession>
<comment type="caution">
    <text evidence="1">The sequence shown here is derived from an EMBL/GenBank/DDBJ whole genome shotgun (WGS) entry which is preliminary data.</text>
</comment>
<keyword evidence="2" id="KW-1185">Reference proteome</keyword>
<organism evidence="1 2">
    <name type="scientific">Persicirhabdus sediminis</name>
    <dbReference type="NCBI Taxonomy" id="454144"/>
    <lineage>
        <taxon>Bacteria</taxon>
        <taxon>Pseudomonadati</taxon>
        <taxon>Verrucomicrobiota</taxon>
        <taxon>Verrucomicrobiia</taxon>
        <taxon>Verrucomicrobiales</taxon>
        <taxon>Verrucomicrobiaceae</taxon>
        <taxon>Persicirhabdus</taxon>
    </lineage>
</organism>
<gene>
    <name evidence="1" type="ORF">JIN82_02790</name>
</gene>
<reference evidence="1" key="1">
    <citation type="submission" date="2021-01" db="EMBL/GenBank/DDBJ databases">
        <title>Modified the classification status of verrucomicrobia.</title>
        <authorList>
            <person name="Feng X."/>
        </authorList>
    </citation>
    <scope>NUCLEOTIDE SEQUENCE</scope>
    <source>
        <strain evidence="1">_KCTC 22039</strain>
    </source>
</reference>
<dbReference type="Proteomes" id="UP000624703">
    <property type="component" value="Unassembled WGS sequence"/>
</dbReference>
<dbReference type="AlphaFoldDB" id="A0A8J7MCI5"/>
<name>A0A8J7MCI5_9BACT</name>
<sequence>MKLKKVLYIPILSSMVLMPACKQKDGEAASGESASIEDKVVDAVKQVVSPGKSAEERAAKLGFAKNLPADIEYYSSVQNGAELFAAFQSSAMGQLLIERMEAEGMTFEDVLGSPEMKSQLAPYAEDYFQAYGKGGGKAAGHAVDFITQLAYYGTNASIYTIDAQQRDGDGFADDYLTFVSGLMDGPLKGFPKELVGLFGEFEMPAYYQGYKISNAEDRAANKDEMDVMYAMMFGYTEEMGISESIQFTRQGAEFTGYKINGAGIAALINEENVGEGYGIMSEMLGAENLENFKSSMAEKTLVLATAEVGDYVVIFIGSNEDQCVFVDKPSDSIVASDKIAFVDDYLDKKLVSVALAEKEMMQAAGSYGSLFQQLLNAGFKGLKEGVENATALGDTQDVTVLLDSLQKQGEALQAMYKPEGMGMVCWFDSGLHAEMFGGSNAPAVNFSKTHSLSELGAGENILFFANQMNNKEYSQKALEYFETIGATSYVLTNRLSAMDIDDPEFEQFKMMFQMFDGSFKADLLGLWTALSGDLAGGLGDESAVVIDTAGSLPTVPMIPQVLVDEAKVPRLAYVSTVEDRSKLQSSWEKVNASTQNLLKSVGAMTGMEIPMQKPMSSQMNGLTSWSFAIPGAHDNANLTVSVSDTVFISSTSKQFAEQLNEISMKKQSATVSGSYMKLDFKVAHKLATDWFALIEKNADAVMGSESAKEDFLANKGEIQKVLDAMAELDELTVHIREEDGETRTSVSLSAK</sequence>
<evidence type="ECO:0000313" key="2">
    <source>
        <dbReference type="Proteomes" id="UP000624703"/>
    </source>
</evidence>
<proteinExistence type="predicted"/>
<dbReference type="EMBL" id="JAENIM010000016">
    <property type="protein sequence ID" value="MBK1790078.1"/>
    <property type="molecule type" value="Genomic_DNA"/>
</dbReference>
<dbReference type="RefSeq" id="WP_200310117.1">
    <property type="nucleotide sequence ID" value="NZ_JAENIM010000016.1"/>
</dbReference>
<protein>
    <submittedName>
        <fullName evidence="1">Uncharacterized protein</fullName>
    </submittedName>
</protein>
<evidence type="ECO:0000313" key="1">
    <source>
        <dbReference type="EMBL" id="MBK1790078.1"/>
    </source>
</evidence>